<reference evidence="1 3" key="1">
    <citation type="submission" date="2013-02" db="EMBL/GenBank/DDBJ databases">
        <title>Draft Genome Sequence of Streptomyces afghaniensis, Which Produces Compounds of the Julimycin B-Complex.</title>
        <authorList>
            <person name="Gruening B.A."/>
            <person name="Praeg A."/>
            <person name="Erxleben A."/>
            <person name="Guenther S."/>
            <person name="Fiedler H.-P."/>
            <person name="Goodfellow M."/>
            <person name="Mueller M."/>
        </authorList>
    </citation>
    <scope>NUCLEOTIDE SEQUENCE [LARGE SCALE GENOMIC DNA]</scope>
    <source>
        <strain evidence="1 3">772</strain>
    </source>
</reference>
<evidence type="ECO:0000313" key="1">
    <source>
        <dbReference type="EMBL" id="EPJ34550.1"/>
    </source>
</evidence>
<dbReference type="PANTHER" id="PTHR35332">
    <property type="entry name" value="REGULATION OF ENOLASE PROTEIN 1"/>
    <property type="match status" value="1"/>
</dbReference>
<keyword evidence="3" id="KW-1185">Reference proteome</keyword>
<proteinExistence type="predicted"/>
<dbReference type="OrthoDB" id="9814707at2"/>
<dbReference type="HOGENOM" id="CLU_082825_0_0_11"/>
<dbReference type="PANTHER" id="PTHR35332:SF2">
    <property type="entry name" value="REGULATION OF ENOLASE PROTEIN 1"/>
    <property type="match status" value="1"/>
</dbReference>
<dbReference type="Pfam" id="PF07081">
    <property type="entry name" value="DUF1349"/>
    <property type="match status" value="1"/>
</dbReference>
<dbReference type="EMBL" id="AOPY01001692">
    <property type="protein sequence ID" value="EPJ34550.1"/>
    <property type="molecule type" value="Genomic_DNA"/>
</dbReference>
<organism evidence="1 3">
    <name type="scientific">Streptomyces afghaniensis 772</name>
    <dbReference type="NCBI Taxonomy" id="1283301"/>
    <lineage>
        <taxon>Bacteria</taxon>
        <taxon>Bacillati</taxon>
        <taxon>Actinomycetota</taxon>
        <taxon>Actinomycetes</taxon>
        <taxon>Kitasatosporales</taxon>
        <taxon>Streptomycetaceae</taxon>
        <taxon>Streptomyces</taxon>
    </lineage>
</organism>
<dbReference type="PIRSF" id="PIRSF022704">
    <property type="entry name" value="UCP022704"/>
    <property type="match status" value="1"/>
</dbReference>
<dbReference type="PATRIC" id="fig|1283301.3.peg.4364"/>
<evidence type="ECO:0000313" key="3">
    <source>
        <dbReference type="Proteomes" id="UP000015001"/>
    </source>
</evidence>
<dbReference type="RefSeq" id="WP_020273298.1">
    <property type="nucleotide sequence ID" value="NZ_KE354211.1"/>
</dbReference>
<dbReference type="SUPFAM" id="SSF49899">
    <property type="entry name" value="Concanavalin A-like lectins/glucanases"/>
    <property type="match status" value="1"/>
</dbReference>
<accession>S4MG62</accession>
<comment type="caution">
    <text evidence="1">The sequence shown here is derived from an EMBL/GenBank/DDBJ whole genome shotgun (WGS) entry which is preliminary data.</text>
</comment>
<evidence type="ECO:0000313" key="2">
    <source>
        <dbReference type="EMBL" id="EPJ38527.1"/>
    </source>
</evidence>
<name>S4MG62_9ACTN</name>
<dbReference type="InterPro" id="IPR015987">
    <property type="entry name" value="UCP022704"/>
</dbReference>
<dbReference type="InterPro" id="IPR013320">
    <property type="entry name" value="ConA-like_dom_sf"/>
</dbReference>
<dbReference type="Gene3D" id="2.60.120.200">
    <property type="match status" value="1"/>
</dbReference>
<sequence>MFDNMQWLNEPPRWSVDEDALVITTGDRTDFWRETFYGFVRDDGHFLGREVTGDFTAQVTLSGEYEALYDQTGLMLRADENNWVKSGVEFTDGLTHLSCVITRDFSDWSVITAPEAADSVTIRMTRHGTAVRVQYLTTAGDWQLLRLGYLPLPATCQVGVMACSPQRAGFTGRFTGFSTTEPIARDLHD</sequence>
<dbReference type="EMBL" id="AOPY01001455">
    <property type="protein sequence ID" value="EPJ38527.1"/>
    <property type="molecule type" value="Genomic_DNA"/>
</dbReference>
<protein>
    <submittedName>
        <fullName evidence="1">Putative Regulation of enolase protein 1</fullName>
    </submittedName>
</protein>
<dbReference type="InterPro" id="IPR009784">
    <property type="entry name" value="DUF1349"/>
</dbReference>
<dbReference type="AlphaFoldDB" id="S4MG62"/>
<gene>
    <name evidence="2" type="ORF">STAFG_4393</name>
    <name evidence="1" type="ORF">STAFG_8388</name>
</gene>
<dbReference type="Proteomes" id="UP000015001">
    <property type="component" value="Unassembled WGS sequence"/>
</dbReference>